<name>A0A7S1T9V6_9RHOD</name>
<dbReference type="EMBL" id="HBGH01004210">
    <property type="protein sequence ID" value="CAD9230057.1"/>
    <property type="molecule type" value="Transcribed_RNA"/>
</dbReference>
<evidence type="ECO:0000313" key="1">
    <source>
        <dbReference type="EMBL" id="CAD9230057.1"/>
    </source>
</evidence>
<sequence length="158" mass="16893">MTMSETEVQNEVSSTIQNVEQTAASTEATVKDAVAAAQDTAAEGLNALKKPDGSIDVAKVLREIILPVAVVGGLVCVGLCMKQDEEQESLKESPVKSAISLFRSKKDDTEAALKEVGRELDKTAQKASSEMKSVTNKTVQTTGNIFQKFMDWLGSLGK</sequence>
<proteinExistence type="predicted"/>
<protein>
    <submittedName>
        <fullName evidence="1">Uncharacterized protein</fullName>
    </submittedName>
</protein>
<gene>
    <name evidence="1" type="ORF">CCAE0312_LOCUS2336</name>
</gene>
<accession>A0A7S1T9V6</accession>
<organism evidence="1">
    <name type="scientific">Compsopogon caeruleus</name>
    <dbReference type="NCBI Taxonomy" id="31354"/>
    <lineage>
        <taxon>Eukaryota</taxon>
        <taxon>Rhodophyta</taxon>
        <taxon>Compsopogonophyceae</taxon>
        <taxon>Compsopogonales</taxon>
        <taxon>Compsopogonaceae</taxon>
        <taxon>Compsopogon</taxon>
    </lineage>
</organism>
<dbReference type="AlphaFoldDB" id="A0A7S1T9V6"/>
<reference evidence="1" key="1">
    <citation type="submission" date="2021-01" db="EMBL/GenBank/DDBJ databases">
        <authorList>
            <person name="Corre E."/>
            <person name="Pelletier E."/>
            <person name="Niang G."/>
            <person name="Scheremetjew M."/>
            <person name="Finn R."/>
            <person name="Kale V."/>
            <person name="Holt S."/>
            <person name="Cochrane G."/>
            <person name="Meng A."/>
            <person name="Brown T."/>
            <person name="Cohen L."/>
        </authorList>
    </citation>
    <scope>NUCLEOTIDE SEQUENCE</scope>
    <source>
        <strain evidence="1">SAG 36.94</strain>
    </source>
</reference>